<organism evidence="2 3">
    <name type="scientific">Bodo saltans</name>
    <name type="common">Flagellated protozoan</name>
    <dbReference type="NCBI Taxonomy" id="75058"/>
    <lineage>
        <taxon>Eukaryota</taxon>
        <taxon>Discoba</taxon>
        <taxon>Euglenozoa</taxon>
        <taxon>Kinetoplastea</taxon>
        <taxon>Metakinetoplastina</taxon>
        <taxon>Eubodonida</taxon>
        <taxon>Bodonidae</taxon>
        <taxon>Bodo</taxon>
    </lineage>
</organism>
<feature type="compositionally biased region" description="Polar residues" evidence="1">
    <location>
        <begin position="585"/>
        <end position="598"/>
    </location>
</feature>
<evidence type="ECO:0000313" key="2">
    <source>
        <dbReference type="EMBL" id="CUG63136.1"/>
    </source>
</evidence>
<dbReference type="VEuPathDB" id="TriTrypDB:BSAL_82275"/>
<dbReference type="EMBL" id="CYKH01000904">
    <property type="protein sequence ID" value="CUG63136.1"/>
    <property type="molecule type" value="Genomic_DNA"/>
</dbReference>
<feature type="compositionally biased region" description="Low complexity" evidence="1">
    <location>
        <begin position="1"/>
        <end position="12"/>
    </location>
</feature>
<reference evidence="3" key="1">
    <citation type="submission" date="2015-09" db="EMBL/GenBank/DDBJ databases">
        <authorList>
            <consortium name="Pathogen Informatics"/>
        </authorList>
    </citation>
    <scope>NUCLEOTIDE SEQUENCE [LARGE SCALE GENOMIC DNA]</scope>
    <source>
        <strain evidence="3">Lake Konstanz</strain>
    </source>
</reference>
<accession>A0A0S4J635</accession>
<feature type="region of interest" description="Disordered" evidence="1">
    <location>
        <begin position="623"/>
        <end position="660"/>
    </location>
</feature>
<feature type="region of interest" description="Disordered" evidence="1">
    <location>
        <begin position="567"/>
        <end position="598"/>
    </location>
</feature>
<dbReference type="OMA" id="SAMHFEK"/>
<evidence type="ECO:0000256" key="1">
    <source>
        <dbReference type="SAM" id="MobiDB-lite"/>
    </source>
</evidence>
<feature type="compositionally biased region" description="Low complexity" evidence="1">
    <location>
        <begin position="63"/>
        <end position="78"/>
    </location>
</feature>
<dbReference type="AlphaFoldDB" id="A0A0S4J635"/>
<gene>
    <name evidence="2" type="ORF">BSAL_82275</name>
</gene>
<dbReference type="OrthoDB" id="246992at2759"/>
<keyword evidence="3" id="KW-1185">Reference proteome</keyword>
<proteinExistence type="predicted"/>
<name>A0A0S4J635_BODSA</name>
<feature type="compositionally biased region" description="Basic and acidic residues" evidence="1">
    <location>
        <begin position="477"/>
        <end position="487"/>
    </location>
</feature>
<evidence type="ECO:0000313" key="3">
    <source>
        <dbReference type="Proteomes" id="UP000051952"/>
    </source>
</evidence>
<feature type="compositionally biased region" description="Low complexity" evidence="1">
    <location>
        <begin position="31"/>
        <end position="44"/>
    </location>
</feature>
<feature type="region of interest" description="Disordered" evidence="1">
    <location>
        <begin position="154"/>
        <end position="173"/>
    </location>
</feature>
<feature type="region of interest" description="Disordered" evidence="1">
    <location>
        <begin position="1"/>
        <end position="90"/>
    </location>
</feature>
<protein>
    <submittedName>
        <fullName evidence="2">Uncharacterized protein</fullName>
    </submittedName>
</protein>
<feature type="region of interest" description="Disordered" evidence="1">
    <location>
        <begin position="477"/>
        <end position="508"/>
    </location>
</feature>
<dbReference type="Proteomes" id="UP000051952">
    <property type="component" value="Unassembled WGS sequence"/>
</dbReference>
<feature type="compositionally biased region" description="Polar residues" evidence="1">
    <location>
        <begin position="567"/>
        <end position="577"/>
    </location>
</feature>
<sequence>MSEPAELPTALAAPPPSEHEGPQDGSEEAAQNGTENETTQEQQQPSLHVKVEDQHDAPPPQDAPVVAGNDSANDAASAQRGASKSDRHVAFDPEVHVASVVFHKEKTQQEIEDEMDVFERLYYAKPVRQAAPPVNPNTTAAAAEGSTIEATGEVAAEGEGGASKPEGENGVAPETVVTAPQPTAQKGRHVLPPPSVERRLAAELGECSFKPQITSIAKEHRKIRNWEHFVQLQTEWSSQQARKNAENLKKLNISDGVGQLFDEIKRTHSKKIITYLEKQHLYKSPQQAYKNGKTSALRSFMHQHDAQSNKGSSSYHRDPITTDGTIFQRLHEEATVRDATIRVMEQTMIEKEARELFRPTTNESYWRASTMLGARTPSRSLREAFSGGHEDSGNYDDIEDNEASYFDDMSAPIEEELLAKGEEYRRRLEARQNASVLQEEVHSFKPVMNPNSRRILLRKALEHEMDQDEEMWFGDEEHHRSAERDEAGSYSHHPHRAAAARTVSHNSSEELILERRKDSQKPKATFDAEVFTARMQRRDVDRAQKLSALRRSLKLEEVSECTFRPSISQKSNVSAQRQRGGLSYSPHSKASQNSSTPKTYISQIPMESFSPEEVVRAAAPIAQSASVGRRPEPVATRKAPVSNNDARHHMRQGAQQAHHDGDAYLQNLEDELRGVIAEWTTISATTTS</sequence>